<dbReference type="SUPFAM" id="SSF47789">
    <property type="entry name" value="C-terminal domain of RNA polymerase alpha subunit"/>
    <property type="match status" value="1"/>
</dbReference>
<evidence type="ECO:0000313" key="2">
    <source>
        <dbReference type="EMBL" id="MBW4432626.1"/>
    </source>
</evidence>
<accession>A0A9E3LT26</accession>
<reference evidence="2" key="2">
    <citation type="journal article" date="2022" name="Microbiol. Resour. Announc.">
        <title>Metagenome Sequencing to Explore Phylogenomics of Terrestrial Cyanobacteria.</title>
        <authorList>
            <person name="Ward R.D."/>
            <person name="Stajich J.E."/>
            <person name="Johansen J.R."/>
            <person name="Huntemann M."/>
            <person name="Clum A."/>
            <person name="Foster B."/>
            <person name="Foster B."/>
            <person name="Roux S."/>
            <person name="Palaniappan K."/>
            <person name="Varghese N."/>
            <person name="Mukherjee S."/>
            <person name="Reddy T.B.K."/>
            <person name="Daum C."/>
            <person name="Copeland A."/>
            <person name="Chen I.A."/>
            <person name="Ivanova N.N."/>
            <person name="Kyrpides N.C."/>
            <person name="Shapiro N."/>
            <person name="Eloe-Fadrosh E.A."/>
            <person name="Pietrasiak N."/>
        </authorList>
    </citation>
    <scope>NUCLEOTIDE SEQUENCE</scope>
    <source>
        <strain evidence="2">HA4357-MV3</strain>
    </source>
</reference>
<protein>
    <recommendedName>
        <fullName evidence="1">RNA polymerase alpha subunit C-terminal domain-containing protein</fullName>
    </recommendedName>
</protein>
<dbReference type="GO" id="GO:0003677">
    <property type="term" value="F:DNA binding"/>
    <property type="evidence" value="ECO:0007669"/>
    <property type="project" value="InterPro"/>
</dbReference>
<comment type="caution">
    <text evidence="2">The sequence shown here is derived from an EMBL/GenBank/DDBJ whole genome shotgun (WGS) entry which is preliminary data.</text>
</comment>
<dbReference type="InterPro" id="IPR011260">
    <property type="entry name" value="RNAP_asu_C"/>
</dbReference>
<evidence type="ECO:0000313" key="3">
    <source>
        <dbReference type="Proteomes" id="UP000813215"/>
    </source>
</evidence>
<dbReference type="EMBL" id="JAHHHW010000089">
    <property type="protein sequence ID" value="MBW4432626.1"/>
    <property type="molecule type" value="Genomic_DNA"/>
</dbReference>
<dbReference type="GO" id="GO:0003899">
    <property type="term" value="F:DNA-directed RNA polymerase activity"/>
    <property type="evidence" value="ECO:0007669"/>
    <property type="project" value="InterPro"/>
</dbReference>
<feature type="domain" description="RNA polymerase alpha subunit C-terminal" evidence="1">
    <location>
        <begin position="73"/>
        <end position="127"/>
    </location>
</feature>
<evidence type="ECO:0000259" key="1">
    <source>
        <dbReference type="Pfam" id="PF03118"/>
    </source>
</evidence>
<gene>
    <name evidence="2" type="ORF">KME28_13060</name>
</gene>
<name>A0A9E3LT26_9NOST</name>
<dbReference type="GO" id="GO:0006351">
    <property type="term" value="P:DNA-templated transcription"/>
    <property type="evidence" value="ECO:0007669"/>
    <property type="project" value="InterPro"/>
</dbReference>
<sequence length="139" mass="15478">MINKGGRGKKASYSTVVMRVPLPLREKVLQLVQQFYDSLGKDKPVTSIEPIEVNKPVTSIENTSDNKPVTGFESVPIEELGLSVKNYNILKRLQINVIGDLIVYTEKDLLSMKNMGNKSVELLKSALLKQFGLTLKTNT</sequence>
<dbReference type="Gene3D" id="1.10.150.20">
    <property type="entry name" value="5' to 3' exonuclease, C-terminal subdomain"/>
    <property type="match status" value="1"/>
</dbReference>
<organism evidence="2 3">
    <name type="scientific">Pelatocladus maniniholoensis HA4357-MV3</name>
    <dbReference type="NCBI Taxonomy" id="1117104"/>
    <lineage>
        <taxon>Bacteria</taxon>
        <taxon>Bacillati</taxon>
        <taxon>Cyanobacteriota</taxon>
        <taxon>Cyanophyceae</taxon>
        <taxon>Nostocales</taxon>
        <taxon>Nostocaceae</taxon>
        <taxon>Pelatocladus</taxon>
    </lineage>
</organism>
<dbReference type="Proteomes" id="UP000813215">
    <property type="component" value="Unassembled WGS sequence"/>
</dbReference>
<proteinExistence type="predicted"/>
<reference evidence="2" key="1">
    <citation type="submission" date="2021-05" db="EMBL/GenBank/DDBJ databases">
        <authorList>
            <person name="Pietrasiak N."/>
            <person name="Ward R."/>
            <person name="Stajich J.E."/>
            <person name="Kurbessoian T."/>
        </authorList>
    </citation>
    <scope>NUCLEOTIDE SEQUENCE</scope>
    <source>
        <strain evidence="2">HA4357-MV3</strain>
    </source>
</reference>
<dbReference type="AlphaFoldDB" id="A0A9E3LT26"/>
<dbReference type="Pfam" id="PF03118">
    <property type="entry name" value="RNA_pol_A_CTD"/>
    <property type="match status" value="1"/>
</dbReference>